<gene>
    <name evidence="1" type="ORF">K239x_29700</name>
</gene>
<sequence>MIHSIGYLGPFAPNFDDLHKITIQYTKHDGTLGNCDVQSDNASGIFFGYLEKPNRNFFAVRAQYGEVLVDLANPVELNPRRHMDGKRPGPKPPQFGDECAANLLRDMISANASQADALSAIAANTGLTVAT</sequence>
<accession>A0A517NV28</accession>
<dbReference type="AlphaFoldDB" id="A0A517NV28"/>
<evidence type="ECO:0000313" key="1">
    <source>
        <dbReference type="EMBL" id="QDT10977.1"/>
    </source>
</evidence>
<dbReference type="RefSeq" id="WP_145418707.1">
    <property type="nucleotide sequence ID" value="NZ_CP036526.1"/>
</dbReference>
<proteinExistence type="predicted"/>
<reference evidence="1 2" key="1">
    <citation type="submission" date="2019-02" db="EMBL/GenBank/DDBJ databases">
        <title>Deep-cultivation of Planctomycetes and their phenomic and genomic characterization uncovers novel biology.</title>
        <authorList>
            <person name="Wiegand S."/>
            <person name="Jogler M."/>
            <person name="Boedeker C."/>
            <person name="Pinto D."/>
            <person name="Vollmers J."/>
            <person name="Rivas-Marin E."/>
            <person name="Kohn T."/>
            <person name="Peeters S.H."/>
            <person name="Heuer A."/>
            <person name="Rast P."/>
            <person name="Oberbeckmann S."/>
            <person name="Bunk B."/>
            <person name="Jeske O."/>
            <person name="Meyerdierks A."/>
            <person name="Storesund J.E."/>
            <person name="Kallscheuer N."/>
            <person name="Luecker S."/>
            <person name="Lage O.M."/>
            <person name="Pohl T."/>
            <person name="Merkel B.J."/>
            <person name="Hornburger P."/>
            <person name="Mueller R.-W."/>
            <person name="Bruemmer F."/>
            <person name="Labrenz M."/>
            <person name="Spormann A.M."/>
            <person name="Op den Camp H."/>
            <person name="Overmann J."/>
            <person name="Amann R."/>
            <person name="Jetten M.S.M."/>
            <person name="Mascher T."/>
            <person name="Medema M.H."/>
            <person name="Devos D.P."/>
            <person name="Kaster A.-K."/>
            <person name="Ovreas L."/>
            <person name="Rohde M."/>
            <person name="Galperin M.Y."/>
            <person name="Jogler C."/>
        </authorList>
    </citation>
    <scope>NUCLEOTIDE SEQUENCE [LARGE SCALE GENOMIC DNA]</scope>
    <source>
        <strain evidence="1 2">K23_9</strain>
    </source>
</reference>
<name>A0A517NV28_9BACT</name>
<organism evidence="1 2">
    <name type="scientific">Stieleria marina</name>
    <dbReference type="NCBI Taxonomy" id="1930275"/>
    <lineage>
        <taxon>Bacteria</taxon>
        <taxon>Pseudomonadati</taxon>
        <taxon>Planctomycetota</taxon>
        <taxon>Planctomycetia</taxon>
        <taxon>Pirellulales</taxon>
        <taxon>Pirellulaceae</taxon>
        <taxon>Stieleria</taxon>
    </lineage>
</organism>
<dbReference type="EMBL" id="CP036526">
    <property type="protein sequence ID" value="QDT10977.1"/>
    <property type="molecule type" value="Genomic_DNA"/>
</dbReference>
<evidence type="ECO:0000313" key="2">
    <source>
        <dbReference type="Proteomes" id="UP000319817"/>
    </source>
</evidence>
<keyword evidence="2" id="KW-1185">Reference proteome</keyword>
<protein>
    <submittedName>
        <fullName evidence="1">Uncharacterized protein</fullName>
    </submittedName>
</protein>
<dbReference type="Proteomes" id="UP000319817">
    <property type="component" value="Chromosome"/>
</dbReference>